<keyword evidence="6" id="KW-1185">Reference proteome</keyword>
<dbReference type="InterPro" id="IPR014027">
    <property type="entry name" value="UDP-Glc/GDP-Man_DH_C"/>
</dbReference>
<dbReference type="InterPro" id="IPR014026">
    <property type="entry name" value="UDP-Glc/GDP-Man_DH_dimer"/>
</dbReference>
<dbReference type="SUPFAM" id="SSF51735">
    <property type="entry name" value="NAD(P)-binding Rossmann-fold domains"/>
    <property type="match status" value="1"/>
</dbReference>
<comment type="similarity">
    <text evidence="3">Belongs to the UDP-glucose/GDP-mannose dehydrogenase family.</text>
</comment>
<dbReference type="AlphaFoldDB" id="A0A495X3I8"/>
<dbReference type="GO" id="GO:0016628">
    <property type="term" value="F:oxidoreductase activity, acting on the CH-CH group of donors, NAD or NADP as acceptor"/>
    <property type="evidence" value="ECO:0007669"/>
    <property type="project" value="InterPro"/>
</dbReference>
<dbReference type="Pfam" id="PF00984">
    <property type="entry name" value="UDPG_MGDP_dh"/>
    <property type="match status" value="1"/>
</dbReference>
<dbReference type="InterPro" id="IPR036220">
    <property type="entry name" value="UDP-Glc/GDP-Man_DH_C_sf"/>
</dbReference>
<accession>A0A495X3I8</accession>
<dbReference type="InterPro" id="IPR008927">
    <property type="entry name" value="6-PGluconate_DH-like_C_sf"/>
</dbReference>
<dbReference type="Proteomes" id="UP000272729">
    <property type="component" value="Unassembled WGS sequence"/>
</dbReference>
<dbReference type="InterPro" id="IPR036291">
    <property type="entry name" value="NAD(P)-bd_dom_sf"/>
</dbReference>
<dbReference type="PANTHER" id="PTHR43491">
    <property type="entry name" value="UDP-N-ACETYL-D-MANNOSAMINE DEHYDROGENASE"/>
    <property type="match status" value="1"/>
</dbReference>
<feature type="domain" description="UDP-glucose/GDP-mannose dehydrogenase C-terminal" evidence="4">
    <location>
        <begin position="316"/>
        <end position="403"/>
    </location>
</feature>
<dbReference type="PANTHER" id="PTHR43491:SF1">
    <property type="entry name" value="UDP-N-ACETYL-D-MANNOSAMINE DEHYDROGENASE"/>
    <property type="match status" value="1"/>
</dbReference>
<dbReference type="SUPFAM" id="SSF48179">
    <property type="entry name" value="6-phosphogluconate dehydrogenase C-terminal domain-like"/>
    <property type="match status" value="1"/>
</dbReference>
<dbReference type="InterPro" id="IPR017476">
    <property type="entry name" value="UDP-Glc/GDP-Man"/>
</dbReference>
<comment type="caution">
    <text evidence="5">The sequence shown here is derived from an EMBL/GenBank/DDBJ whole genome shotgun (WGS) entry which is preliminary data.</text>
</comment>
<dbReference type="InterPro" id="IPR028359">
    <property type="entry name" value="UDP_ManNAc/GlcNAc_DH"/>
</dbReference>
<dbReference type="Pfam" id="PF03720">
    <property type="entry name" value="UDPG_MGDP_dh_C"/>
    <property type="match status" value="1"/>
</dbReference>
<dbReference type="OrthoDB" id="5193947at2"/>
<keyword evidence="1" id="KW-0560">Oxidoreductase</keyword>
<gene>
    <name evidence="5" type="ORF">DFJ66_1652</name>
</gene>
<dbReference type="Gene3D" id="3.40.50.720">
    <property type="entry name" value="NAD(P)-binding Rossmann-like Domain"/>
    <property type="match status" value="2"/>
</dbReference>
<dbReference type="GO" id="GO:0051287">
    <property type="term" value="F:NAD binding"/>
    <property type="evidence" value="ECO:0007669"/>
    <property type="project" value="InterPro"/>
</dbReference>
<dbReference type="SUPFAM" id="SSF52413">
    <property type="entry name" value="UDP-glucose/GDP-mannose dehydrogenase C-terminal domain"/>
    <property type="match status" value="1"/>
</dbReference>
<evidence type="ECO:0000256" key="2">
    <source>
        <dbReference type="ARBA" id="ARBA00023027"/>
    </source>
</evidence>
<evidence type="ECO:0000256" key="1">
    <source>
        <dbReference type="ARBA" id="ARBA00023002"/>
    </source>
</evidence>
<evidence type="ECO:0000256" key="3">
    <source>
        <dbReference type="PIRNR" id="PIRNR000124"/>
    </source>
</evidence>
<reference evidence="5 6" key="1">
    <citation type="submission" date="2018-10" db="EMBL/GenBank/DDBJ databases">
        <title>Sequencing the genomes of 1000 actinobacteria strains.</title>
        <authorList>
            <person name="Klenk H.-P."/>
        </authorList>
    </citation>
    <scope>NUCLEOTIDE SEQUENCE [LARGE SCALE GENOMIC DNA]</scope>
    <source>
        <strain evidence="5 6">DSM 43911</strain>
    </source>
</reference>
<organism evidence="5 6">
    <name type="scientific">Saccharothrix variisporea</name>
    <dbReference type="NCBI Taxonomy" id="543527"/>
    <lineage>
        <taxon>Bacteria</taxon>
        <taxon>Bacillati</taxon>
        <taxon>Actinomycetota</taxon>
        <taxon>Actinomycetes</taxon>
        <taxon>Pseudonocardiales</taxon>
        <taxon>Pseudonocardiaceae</taxon>
        <taxon>Saccharothrix</taxon>
    </lineage>
</organism>
<dbReference type="EMBL" id="RBXR01000001">
    <property type="protein sequence ID" value="RKT68467.1"/>
    <property type="molecule type" value="Genomic_DNA"/>
</dbReference>
<evidence type="ECO:0000313" key="6">
    <source>
        <dbReference type="Proteomes" id="UP000272729"/>
    </source>
</evidence>
<keyword evidence="2" id="KW-0520">NAD</keyword>
<sequence length="424" mass="43395">MDSVDVVVVGLGVTGLSTAVAAARVGFRVVGLDSAAGRVRDVAAVRPGCGLGTVSERELGRVLAGGRLEVRGVDGGVPAADVHVLCLPTPSDGSGRVDRRALISATRAVGGVLRNGDLVLVQSSCPPGTTAGAVVPELERVSGLRAGVGFSMACAPSRLDPGSPASARATRVVGGCTEGCAERAGRFLRALGHEVVEVSGARVAELVKLFENTFRLVNISLVNELAAVCGELGVDVDEVLRAAGSKGFGFLGHRPSAGAGGDCVPVAARVFGAVARQVGLSCPVVDAAVAVNDAMPAHTVHRLRQAVGSLGGKRVLVLGVTYKPDVPDIRRSAAIAVLEELRREAEVAFHDPYVDRVEMADGTVLGAADLRRPERFDLVVLMTPHAAYRQVGGWSVPVVDCSSGHPVAWGGVFGRGGVDGRVAA</sequence>
<protein>
    <submittedName>
        <fullName evidence="5">UDP-N-acetyl-D-glucosamine dehydrogenase</fullName>
    </submittedName>
</protein>
<dbReference type="RefSeq" id="WP_121219511.1">
    <property type="nucleotide sequence ID" value="NZ_JBIUBA010000004.1"/>
</dbReference>
<dbReference type="SMART" id="SM00984">
    <property type="entry name" value="UDPG_MGDP_dh_C"/>
    <property type="match status" value="1"/>
</dbReference>
<dbReference type="GO" id="GO:0016616">
    <property type="term" value="F:oxidoreductase activity, acting on the CH-OH group of donors, NAD or NADP as acceptor"/>
    <property type="evidence" value="ECO:0007669"/>
    <property type="project" value="InterPro"/>
</dbReference>
<dbReference type="PIRSF" id="PIRSF500136">
    <property type="entry name" value="UDP_ManNAc_DH"/>
    <property type="match status" value="1"/>
</dbReference>
<proteinExistence type="inferred from homology"/>
<evidence type="ECO:0000313" key="5">
    <source>
        <dbReference type="EMBL" id="RKT68467.1"/>
    </source>
</evidence>
<dbReference type="PIRSF" id="PIRSF000124">
    <property type="entry name" value="UDPglc_GDPman_dh"/>
    <property type="match status" value="1"/>
</dbReference>
<name>A0A495X3I8_9PSEU</name>
<dbReference type="NCBIfam" id="TIGR03026">
    <property type="entry name" value="NDP-sugDHase"/>
    <property type="match status" value="1"/>
</dbReference>
<dbReference type="InterPro" id="IPR001732">
    <property type="entry name" value="UDP-Glc/GDP-Man_DH_N"/>
</dbReference>
<dbReference type="GO" id="GO:0000271">
    <property type="term" value="P:polysaccharide biosynthetic process"/>
    <property type="evidence" value="ECO:0007669"/>
    <property type="project" value="InterPro"/>
</dbReference>
<evidence type="ECO:0000259" key="4">
    <source>
        <dbReference type="SMART" id="SM00984"/>
    </source>
</evidence>
<dbReference type="Pfam" id="PF03721">
    <property type="entry name" value="UDPG_MGDP_dh_N"/>
    <property type="match status" value="1"/>
</dbReference>